<gene>
    <name evidence="2" type="ordered locus">NAMH_0712</name>
</gene>
<feature type="transmembrane region" description="Helical" evidence="1">
    <location>
        <begin position="55"/>
        <end position="75"/>
    </location>
</feature>
<proteinExistence type="predicted"/>
<feature type="transmembrane region" description="Helical" evidence="1">
    <location>
        <begin position="132"/>
        <end position="154"/>
    </location>
</feature>
<accession>B9L915</accession>
<sequence length="384" mass="45914">MKKVLFISTVFYLFLLWYGVNFLSFSIVDVRSIDHFPLLSNILNFSFSIFGKNDLALRLPGIITGFFSVLLFYKITEFYLKKEKDRFFAFLIFMLIPGMIISSLIINKSVYIIFLTLLFVYLYKTNKLLSYILLGILVFLDYSFISLYFALIFYSIYKKDNLLLVLSLLFLAINANYFNYDIGGKPKGHFLDLFGTYFLIFSPFVFIFFLFSIYKGFFDKKRDIVFFIAFFTFIISIILSFRQRIKIDDYAPYTLIYIVYMVKYYLNSYRVRLPQFRKTYKIMFVFLLFTLLMFDTALFLNRYTPARNLSSSYYFIKPLVSELKKRNIDYITTDNKRLLKALEFYGVKKGNVFKIKYKKRENKVSIFHKNRKFLEIDVSKLNTL</sequence>
<feature type="transmembrane region" description="Helical" evidence="1">
    <location>
        <begin position="190"/>
        <end position="212"/>
    </location>
</feature>
<protein>
    <submittedName>
        <fullName evidence="2">Integral membrane protein</fullName>
    </submittedName>
</protein>
<dbReference type="EMBL" id="CP001279">
    <property type="protein sequence ID" value="ACM92087.1"/>
    <property type="molecule type" value="Genomic_DNA"/>
</dbReference>
<keyword evidence="1" id="KW-1133">Transmembrane helix</keyword>
<dbReference type="Proteomes" id="UP000000448">
    <property type="component" value="Chromosome"/>
</dbReference>
<feature type="transmembrane region" description="Helical" evidence="1">
    <location>
        <begin position="250"/>
        <end position="267"/>
    </location>
</feature>
<dbReference type="AlphaFoldDB" id="B9L915"/>
<dbReference type="KEGG" id="nam:NAMH_0712"/>
<feature type="transmembrane region" description="Helical" evidence="1">
    <location>
        <begin position="224"/>
        <end position="244"/>
    </location>
</feature>
<dbReference type="OrthoDB" id="5362731at2"/>
<reference evidence="2 3" key="1">
    <citation type="journal article" date="2009" name="PLoS Genet.">
        <title>Adaptations to submarine hydrothermal environments exemplified by the genome of Nautilia profundicola.</title>
        <authorList>
            <person name="Campbell B.J."/>
            <person name="Smith J.L."/>
            <person name="Hanson T.E."/>
            <person name="Klotz M.G."/>
            <person name="Stein L.Y."/>
            <person name="Lee C.K."/>
            <person name="Wu D."/>
            <person name="Robinson J.M."/>
            <person name="Khouri H.M."/>
            <person name="Eisen J.A."/>
            <person name="Cary S.C."/>
        </authorList>
    </citation>
    <scope>NUCLEOTIDE SEQUENCE [LARGE SCALE GENOMIC DNA]</scope>
    <source>
        <strain evidence="3">ATCC BAA-1463 / DSM 18972 / AmH</strain>
    </source>
</reference>
<name>B9L915_NAUPA</name>
<evidence type="ECO:0000256" key="1">
    <source>
        <dbReference type="SAM" id="Phobius"/>
    </source>
</evidence>
<organism evidence="2 3">
    <name type="scientific">Nautilia profundicola (strain ATCC BAA-1463 / DSM 18972 / AmH)</name>
    <dbReference type="NCBI Taxonomy" id="598659"/>
    <lineage>
        <taxon>Bacteria</taxon>
        <taxon>Pseudomonadati</taxon>
        <taxon>Campylobacterota</taxon>
        <taxon>Epsilonproteobacteria</taxon>
        <taxon>Nautiliales</taxon>
        <taxon>Nautiliaceae</taxon>
        <taxon>Nautilia</taxon>
    </lineage>
</organism>
<keyword evidence="1" id="KW-0812">Transmembrane</keyword>
<dbReference type="STRING" id="598659.NAMH_0712"/>
<dbReference type="HOGENOM" id="CLU_057288_0_0_7"/>
<keyword evidence="3" id="KW-1185">Reference proteome</keyword>
<feature type="transmembrane region" description="Helical" evidence="1">
    <location>
        <begin position="279"/>
        <end position="300"/>
    </location>
</feature>
<evidence type="ECO:0000313" key="3">
    <source>
        <dbReference type="Proteomes" id="UP000000448"/>
    </source>
</evidence>
<feature type="transmembrane region" description="Helical" evidence="1">
    <location>
        <begin position="161"/>
        <end position="178"/>
    </location>
</feature>
<dbReference type="eggNOG" id="COG1807">
    <property type="taxonomic scope" value="Bacteria"/>
</dbReference>
<evidence type="ECO:0000313" key="2">
    <source>
        <dbReference type="EMBL" id="ACM92087.1"/>
    </source>
</evidence>
<feature type="transmembrane region" description="Helical" evidence="1">
    <location>
        <begin position="87"/>
        <end position="120"/>
    </location>
</feature>
<keyword evidence="1" id="KW-0472">Membrane</keyword>